<reference evidence="1 2" key="1">
    <citation type="journal article" date="2023" name="Plants (Basel)">
        <title>Bridging the Gap: Combining Genomics and Transcriptomics Approaches to Understand Stylosanthes scabra, an Orphan Legume from the Brazilian Caatinga.</title>
        <authorList>
            <person name="Ferreira-Neto J.R.C."/>
            <person name="da Silva M.D."/>
            <person name="Binneck E."/>
            <person name="de Melo N.F."/>
            <person name="da Silva R.H."/>
            <person name="de Melo A.L.T.M."/>
            <person name="Pandolfi V."/>
            <person name="Bustamante F.O."/>
            <person name="Brasileiro-Vidal A.C."/>
            <person name="Benko-Iseppon A.M."/>
        </authorList>
    </citation>
    <scope>NUCLEOTIDE SEQUENCE [LARGE SCALE GENOMIC DNA]</scope>
    <source>
        <tissue evidence="1">Leaves</tissue>
    </source>
</reference>
<gene>
    <name evidence="1" type="ORF">PIB30_040128</name>
</gene>
<evidence type="ECO:0000313" key="1">
    <source>
        <dbReference type="EMBL" id="MED6147020.1"/>
    </source>
</evidence>
<evidence type="ECO:0000313" key="2">
    <source>
        <dbReference type="Proteomes" id="UP001341840"/>
    </source>
</evidence>
<proteinExistence type="predicted"/>
<comment type="caution">
    <text evidence="1">The sequence shown here is derived from an EMBL/GenBank/DDBJ whole genome shotgun (WGS) entry which is preliminary data.</text>
</comment>
<dbReference type="Proteomes" id="UP001341840">
    <property type="component" value="Unassembled WGS sequence"/>
</dbReference>
<protein>
    <submittedName>
        <fullName evidence="1">Uncharacterized protein</fullName>
    </submittedName>
</protein>
<name>A0ABU6TFA4_9FABA</name>
<dbReference type="EMBL" id="JASCZI010090836">
    <property type="protein sequence ID" value="MED6147020.1"/>
    <property type="molecule type" value="Genomic_DNA"/>
</dbReference>
<organism evidence="1 2">
    <name type="scientific">Stylosanthes scabra</name>
    <dbReference type="NCBI Taxonomy" id="79078"/>
    <lineage>
        <taxon>Eukaryota</taxon>
        <taxon>Viridiplantae</taxon>
        <taxon>Streptophyta</taxon>
        <taxon>Embryophyta</taxon>
        <taxon>Tracheophyta</taxon>
        <taxon>Spermatophyta</taxon>
        <taxon>Magnoliopsida</taxon>
        <taxon>eudicotyledons</taxon>
        <taxon>Gunneridae</taxon>
        <taxon>Pentapetalae</taxon>
        <taxon>rosids</taxon>
        <taxon>fabids</taxon>
        <taxon>Fabales</taxon>
        <taxon>Fabaceae</taxon>
        <taxon>Papilionoideae</taxon>
        <taxon>50 kb inversion clade</taxon>
        <taxon>dalbergioids sensu lato</taxon>
        <taxon>Dalbergieae</taxon>
        <taxon>Pterocarpus clade</taxon>
        <taxon>Stylosanthes</taxon>
    </lineage>
</organism>
<accession>A0ABU6TFA4</accession>
<sequence>MEKGSLKCKETEKTEIWSNKPKYRRETQVYAWTITQNQQPSSKYMRGNCMQTQVYAPELDCENQSIYLSFQVFQSIYFDIKPEAPMTSSSIGACFASFHQSIGAGSQVYAPIFAALSSKV</sequence>
<keyword evidence="2" id="KW-1185">Reference proteome</keyword>